<keyword evidence="1" id="KW-0812">Transmembrane</keyword>
<comment type="caution">
    <text evidence="2">The sequence shown here is derived from an EMBL/GenBank/DDBJ whole genome shotgun (WGS) entry which is preliminary data.</text>
</comment>
<keyword evidence="1" id="KW-1133">Transmembrane helix</keyword>
<dbReference type="Proteomes" id="UP000267223">
    <property type="component" value="Unassembled WGS sequence"/>
</dbReference>
<evidence type="ECO:0000256" key="1">
    <source>
        <dbReference type="SAM" id="Phobius"/>
    </source>
</evidence>
<dbReference type="OrthoDB" id="676313at2"/>
<keyword evidence="3" id="KW-1185">Reference proteome</keyword>
<dbReference type="RefSeq" id="WP_148041891.1">
    <property type="nucleotide sequence ID" value="NZ_RJJR01000006.1"/>
</dbReference>
<organism evidence="2 3">
    <name type="scientific">Hanamia caeni</name>
    <dbReference type="NCBI Taxonomy" id="2294116"/>
    <lineage>
        <taxon>Bacteria</taxon>
        <taxon>Pseudomonadati</taxon>
        <taxon>Bacteroidota</taxon>
        <taxon>Chitinophagia</taxon>
        <taxon>Chitinophagales</taxon>
        <taxon>Chitinophagaceae</taxon>
        <taxon>Hanamia</taxon>
    </lineage>
</organism>
<evidence type="ECO:0000313" key="3">
    <source>
        <dbReference type="Proteomes" id="UP000267223"/>
    </source>
</evidence>
<keyword evidence="1" id="KW-0472">Membrane</keyword>
<dbReference type="AlphaFoldDB" id="A0A3M9NHI6"/>
<sequence length="83" mass="9590">MSLEEFENTPDTKTKRYVLMRTITDLGMGIIYVGVGVVILLAKQFNFQSVFTVGILAKIFAVMVIIYGSWRIYRGLKKKYFKE</sequence>
<accession>A0A3M9NHI6</accession>
<name>A0A3M9NHI6_9BACT</name>
<evidence type="ECO:0000313" key="2">
    <source>
        <dbReference type="EMBL" id="RNI36925.1"/>
    </source>
</evidence>
<reference evidence="2 3" key="1">
    <citation type="submission" date="2018-11" db="EMBL/GenBank/DDBJ databases">
        <title>Draft genome sequence of Ferruginibacter sp. BO-59.</title>
        <authorList>
            <person name="Im W.T."/>
        </authorList>
    </citation>
    <scope>NUCLEOTIDE SEQUENCE [LARGE SCALE GENOMIC DNA]</scope>
    <source>
        <strain evidence="2 3">BO-59</strain>
    </source>
</reference>
<dbReference type="EMBL" id="RJJR01000006">
    <property type="protein sequence ID" value="RNI36925.1"/>
    <property type="molecule type" value="Genomic_DNA"/>
</dbReference>
<feature type="transmembrane region" description="Helical" evidence="1">
    <location>
        <begin position="48"/>
        <end position="70"/>
    </location>
</feature>
<feature type="transmembrane region" description="Helical" evidence="1">
    <location>
        <begin position="23"/>
        <end position="42"/>
    </location>
</feature>
<gene>
    <name evidence="2" type="ORF">EFY79_09200</name>
</gene>
<protein>
    <submittedName>
        <fullName evidence="2">Uncharacterized protein</fullName>
    </submittedName>
</protein>
<proteinExistence type="predicted"/>